<dbReference type="EMBL" id="JADQDM010000015">
    <property type="protein sequence ID" value="MBF9223426.1"/>
    <property type="molecule type" value="Genomic_DNA"/>
</dbReference>
<reference evidence="1 2" key="1">
    <citation type="submission" date="2020-11" db="EMBL/GenBank/DDBJ databases">
        <authorList>
            <person name="Kim M.K."/>
        </authorList>
    </citation>
    <scope>NUCLEOTIDE SEQUENCE [LARGE SCALE GENOMIC DNA]</scope>
    <source>
        <strain evidence="1 2">BT662</strain>
    </source>
</reference>
<evidence type="ECO:0000313" key="2">
    <source>
        <dbReference type="Proteomes" id="UP000618931"/>
    </source>
</evidence>
<sequence length="173" mass="18690">MTRYLFLAIILLTLLAAGTYAYLGGTRSPQIALETSAAPLYLAGQPYHGAVTGDAFGRLFRQAKDAQARLGGDLANLYLNDPETAHDTITAFIGLAVADTARPLPAGFRYRFVPAGQRVVAARLQGVSYLLAPNKLYPAALDAIKNQKLTQRGNFYLERFGANDASEVWIGVK</sequence>
<accession>A0ABS0I8Z4</accession>
<comment type="caution">
    <text evidence="1">The sequence shown here is derived from an EMBL/GenBank/DDBJ whole genome shotgun (WGS) entry which is preliminary data.</text>
</comment>
<evidence type="ECO:0008006" key="3">
    <source>
        <dbReference type="Google" id="ProtNLM"/>
    </source>
</evidence>
<name>A0ABS0I8Z4_9BACT</name>
<gene>
    <name evidence="1" type="ORF">I2H31_20130</name>
</gene>
<proteinExistence type="predicted"/>
<dbReference type="Proteomes" id="UP000618931">
    <property type="component" value="Unassembled WGS sequence"/>
</dbReference>
<protein>
    <recommendedName>
        <fullName evidence="3">AraC family transcriptional regulator</fullName>
    </recommendedName>
</protein>
<keyword evidence="2" id="KW-1185">Reference proteome</keyword>
<evidence type="ECO:0000313" key="1">
    <source>
        <dbReference type="EMBL" id="MBF9223426.1"/>
    </source>
</evidence>
<dbReference type="RefSeq" id="WP_196294856.1">
    <property type="nucleotide sequence ID" value="NZ_JADQDM010000015.1"/>
</dbReference>
<organism evidence="1 2">
    <name type="scientific">Hymenobacter ruricola</name>
    <dbReference type="NCBI Taxonomy" id="2791023"/>
    <lineage>
        <taxon>Bacteria</taxon>
        <taxon>Pseudomonadati</taxon>
        <taxon>Bacteroidota</taxon>
        <taxon>Cytophagia</taxon>
        <taxon>Cytophagales</taxon>
        <taxon>Hymenobacteraceae</taxon>
        <taxon>Hymenobacter</taxon>
    </lineage>
</organism>